<sequence length="144" mass="16487">MLRDDDATHRPTPEQHVAQLQIPLPPTRLNQENGNDPATGYFVPGPEVSNVGMRMPEFTQADPEPWFNIIDRSFQAAEITSDTTKFGYALTALGLRYTTEVRDIIMSSPVERPYETLKAELIKRLSLLQEHKTRRLLEHEEIVE</sequence>
<feature type="domain" description="DUF7041" evidence="1">
    <location>
        <begin position="55"/>
        <end position="138"/>
    </location>
</feature>
<dbReference type="PANTHER" id="PTHR33327">
    <property type="entry name" value="ENDONUCLEASE"/>
    <property type="match status" value="1"/>
</dbReference>
<evidence type="ECO:0000313" key="2">
    <source>
        <dbReference type="EMBL" id="KYQ48167.1"/>
    </source>
</evidence>
<dbReference type="AlphaFoldDB" id="A0A151WK31"/>
<organism evidence="2 3">
    <name type="scientific">Mycetomoellerius zeteki</name>
    <dbReference type="NCBI Taxonomy" id="64791"/>
    <lineage>
        <taxon>Eukaryota</taxon>
        <taxon>Metazoa</taxon>
        <taxon>Ecdysozoa</taxon>
        <taxon>Arthropoda</taxon>
        <taxon>Hexapoda</taxon>
        <taxon>Insecta</taxon>
        <taxon>Pterygota</taxon>
        <taxon>Neoptera</taxon>
        <taxon>Endopterygota</taxon>
        <taxon>Hymenoptera</taxon>
        <taxon>Apocrita</taxon>
        <taxon>Aculeata</taxon>
        <taxon>Formicoidea</taxon>
        <taxon>Formicidae</taxon>
        <taxon>Myrmicinae</taxon>
        <taxon>Mycetomoellerius</taxon>
    </lineage>
</organism>
<evidence type="ECO:0000259" key="1">
    <source>
        <dbReference type="Pfam" id="PF23055"/>
    </source>
</evidence>
<dbReference type="Proteomes" id="UP000075809">
    <property type="component" value="Unassembled WGS sequence"/>
</dbReference>
<dbReference type="STRING" id="64791.A0A151WK31"/>
<dbReference type="InterPro" id="IPR055469">
    <property type="entry name" value="DUF7041"/>
</dbReference>
<protein>
    <recommendedName>
        <fullName evidence="1">DUF7041 domain-containing protein</fullName>
    </recommendedName>
</protein>
<dbReference type="EMBL" id="KQ983027">
    <property type="protein sequence ID" value="KYQ48167.1"/>
    <property type="molecule type" value="Genomic_DNA"/>
</dbReference>
<proteinExistence type="predicted"/>
<name>A0A151WK31_9HYME</name>
<evidence type="ECO:0000313" key="3">
    <source>
        <dbReference type="Proteomes" id="UP000075809"/>
    </source>
</evidence>
<reference evidence="2 3" key="1">
    <citation type="submission" date="2015-09" db="EMBL/GenBank/DDBJ databases">
        <title>Trachymyrmex zeteki WGS genome.</title>
        <authorList>
            <person name="Nygaard S."/>
            <person name="Hu H."/>
            <person name="Boomsma J."/>
            <person name="Zhang G."/>
        </authorList>
    </citation>
    <scope>NUCLEOTIDE SEQUENCE [LARGE SCALE GENOMIC DNA]</scope>
    <source>
        <strain evidence="2">Tzet28-1</strain>
        <tissue evidence="2">Whole body</tissue>
    </source>
</reference>
<keyword evidence="3" id="KW-1185">Reference proteome</keyword>
<dbReference type="PANTHER" id="PTHR33327:SF3">
    <property type="entry name" value="RNA-DIRECTED DNA POLYMERASE"/>
    <property type="match status" value="1"/>
</dbReference>
<accession>A0A151WK31</accession>
<gene>
    <name evidence="2" type="ORF">ALC60_12796</name>
</gene>
<dbReference type="Pfam" id="PF23055">
    <property type="entry name" value="DUF7041"/>
    <property type="match status" value="1"/>
</dbReference>